<dbReference type="CDD" id="cd04647">
    <property type="entry name" value="LbH_MAT_like"/>
    <property type="match status" value="1"/>
</dbReference>
<dbReference type="GO" id="GO:0008374">
    <property type="term" value="F:O-acyltransferase activity"/>
    <property type="evidence" value="ECO:0007669"/>
    <property type="project" value="TreeGrafter"/>
</dbReference>
<name>H8KMC6_SOLCM</name>
<dbReference type="InterPro" id="IPR051159">
    <property type="entry name" value="Hexapeptide_acetyltransf"/>
</dbReference>
<dbReference type="OrthoDB" id="9801697at2"/>
<organism evidence="5 6">
    <name type="scientific">Solitalea canadensis (strain ATCC 29591 / DSM 3403 / JCM 21819 / LMG 8368 / NBRC 15130 / NCIMB 12057 / USAM 9D)</name>
    <name type="common">Flexibacter canadensis</name>
    <dbReference type="NCBI Taxonomy" id="929556"/>
    <lineage>
        <taxon>Bacteria</taxon>
        <taxon>Pseudomonadati</taxon>
        <taxon>Bacteroidota</taxon>
        <taxon>Sphingobacteriia</taxon>
        <taxon>Sphingobacteriales</taxon>
        <taxon>Sphingobacteriaceae</taxon>
        <taxon>Solitalea</taxon>
    </lineage>
</organism>
<evidence type="ECO:0000256" key="3">
    <source>
        <dbReference type="ARBA" id="ARBA00022737"/>
    </source>
</evidence>
<proteinExistence type="inferred from homology"/>
<sequence length="202" mass="22124">MNTKVFFVKIKRRIIQHIILPMIQGSRNTKYKLLSSCLYVVGKPKRHQPAILKGDGRIIFGMQVNIGIPSSPAFFTTYAYIDARKKHSVILIKDHVWINNNACLISEGEGITIGSNVLIGTNFNAYDSDFHELRADRRIGGNPKTAPIIIEDNVFIGSNVTVLKGVTIGRNAVIANGSLVTKSIPNDVIAGGVPCKVLKSLI</sequence>
<keyword evidence="3" id="KW-0677">Repeat</keyword>
<evidence type="ECO:0000313" key="5">
    <source>
        <dbReference type="EMBL" id="AFD09308.1"/>
    </source>
</evidence>
<gene>
    <name evidence="5" type="ordered locus">Solca_4318</name>
</gene>
<keyword evidence="6" id="KW-1185">Reference proteome</keyword>
<dbReference type="Proteomes" id="UP000007590">
    <property type="component" value="Chromosome"/>
</dbReference>
<dbReference type="PANTHER" id="PTHR23416:SF23">
    <property type="entry name" value="ACETYLTRANSFERASE C18B11.09C-RELATED"/>
    <property type="match status" value="1"/>
</dbReference>
<dbReference type="InterPro" id="IPR001451">
    <property type="entry name" value="Hexapep"/>
</dbReference>
<dbReference type="EMBL" id="CP003349">
    <property type="protein sequence ID" value="AFD09308.1"/>
    <property type="molecule type" value="Genomic_DNA"/>
</dbReference>
<dbReference type="Gene3D" id="2.160.10.10">
    <property type="entry name" value="Hexapeptide repeat proteins"/>
    <property type="match status" value="1"/>
</dbReference>
<dbReference type="PROSITE" id="PS00101">
    <property type="entry name" value="HEXAPEP_TRANSFERASES"/>
    <property type="match status" value="1"/>
</dbReference>
<evidence type="ECO:0000256" key="1">
    <source>
        <dbReference type="ARBA" id="ARBA00007274"/>
    </source>
</evidence>
<reference evidence="5" key="1">
    <citation type="submission" date="2012-02" db="EMBL/GenBank/DDBJ databases">
        <title>The complete genome of Solitalea canadensis DSM 3403.</title>
        <authorList>
            <consortium name="US DOE Joint Genome Institute (JGI-PGF)"/>
            <person name="Lucas S."/>
            <person name="Copeland A."/>
            <person name="Lapidus A."/>
            <person name="Glavina del Rio T."/>
            <person name="Dalin E."/>
            <person name="Tice H."/>
            <person name="Bruce D."/>
            <person name="Goodwin L."/>
            <person name="Pitluck S."/>
            <person name="Peters L."/>
            <person name="Ovchinnikova G."/>
            <person name="Lu M."/>
            <person name="Kyrpides N."/>
            <person name="Mavromatis K."/>
            <person name="Ivanova N."/>
            <person name="Brettin T."/>
            <person name="Detter J.C."/>
            <person name="Han C."/>
            <person name="Larimer F."/>
            <person name="Land M."/>
            <person name="Hauser L."/>
            <person name="Markowitz V."/>
            <person name="Cheng J.-F."/>
            <person name="Hugenholtz P."/>
            <person name="Woyke T."/>
            <person name="Wu D."/>
            <person name="Spring S."/>
            <person name="Schroeder M."/>
            <person name="Kopitz M."/>
            <person name="Brambilla E."/>
            <person name="Klenk H.-P."/>
            <person name="Eisen J.A."/>
        </authorList>
    </citation>
    <scope>NUCLEOTIDE SEQUENCE</scope>
    <source>
        <strain evidence="5">DSM 3403</strain>
    </source>
</reference>
<comment type="similarity">
    <text evidence="1">Belongs to the transferase hexapeptide repeat family.</text>
</comment>
<evidence type="ECO:0000313" key="6">
    <source>
        <dbReference type="Proteomes" id="UP000007590"/>
    </source>
</evidence>
<dbReference type="Pfam" id="PF14602">
    <property type="entry name" value="Hexapep_2"/>
    <property type="match status" value="1"/>
</dbReference>
<evidence type="ECO:0000256" key="2">
    <source>
        <dbReference type="ARBA" id="ARBA00022679"/>
    </source>
</evidence>
<evidence type="ECO:0000256" key="4">
    <source>
        <dbReference type="ARBA" id="ARBA00023315"/>
    </source>
</evidence>
<dbReference type="AlphaFoldDB" id="H8KMC6"/>
<keyword evidence="2" id="KW-0808">Transferase</keyword>
<keyword evidence="4" id="KW-0012">Acyltransferase</keyword>
<dbReference type="PANTHER" id="PTHR23416">
    <property type="entry name" value="SIALIC ACID SYNTHASE-RELATED"/>
    <property type="match status" value="1"/>
</dbReference>
<dbReference type="STRING" id="929556.Solca_4318"/>
<accession>H8KMC6</accession>
<dbReference type="InterPro" id="IPR018357">
    <property type="entry name" value="Hexapep_transf_CS"/>
</dbReference>
<dbReference type="eggNOG" id="COG0110">
    <property type="taxonomic scope" value="Bacteria"/>
</dbReference>
<protein>
    <recommendedName>
        <fullName evidence="7">Acetyltransferase (Isoleucine patch superfamily)</fullName>
    </recommendedName>
</protein>
<evidence type="ECO:0008006" key="7">
    <source>
        <dbReference type="Google" id="ProtNLM"/>
    </source>
</evidence>
<dbReference type="KEGG" id="scn:Solca_4318"/>
<dbReference type="InterPro" id="IPR011004">
    <property type="entry name" value="Trimer_LpxA-like_sf"/>
</dbReference>
<dbReference type="SUPFAM" id="SSF51161">
    <property type="entry name" value="Trimeric LpxA-like enzymes"/>
    <property type="match status" value="1"/>
</dbReference>
<dbReference type="HOGENOM" id="CLU_051638_7_1_10"/>